<dbReference type="Proteomes" id="UP000054624">
    <property type="component" value="Unassembled WGS sequence"/>
</dbReference>
<dbReference type="EMBL" id="FCOI02000020">
    <property type="protein sequence ID" value="SAK77893.1"/>
    <property type="molecule type" value="Genomic_DNA"/>
</dbReference>
<dbReference type="AlphaFoldDB" id="A0A158C6E8"/>
<accession>A0A158C6E8</accession>
<evidence type="ECO:0000313" key="1">
    <source>
        <dbReference type="EMBL" id="SAK77893.1"/>
    </source>
</evidence>
<proteinExistence type="predicted"/>
<name>A0A158C6E8_9BURK</name>
<gene>
    <name evidence="1" type="ORF">AWB76_05173</name>
</gene>
<evidence type="ECO:0000313" key="2">
    <source>
        <dbReference type="Proteomes" id="UP000054624"/>
    </source>
</evidence>
<protein>
    <submittedName>
        <fullName evidence="1">Uncharacterized protein</fullName>
    </submittedName>
</protein>
<keyword evidence="2" id="KW-1185">Reference proteome</keyword>
<reference evidence="2" key="1">
    <citation type="submission" date="2016-01" db="EMBL/GenBank/DDBJ databases">
        <authorList>
            <person name="Peeters Charlotte."/>
        </authorList>
    </citation>
    <scope>NUCLEOTIDE SEQUENCE [LARGE SCALE GENOMIC DNA]</scope>
</reference>
<sequence>MVQAKLVKAGAKDKMNCAQIFAQFDPPIKMGTHEEMQGTKKRYQAEHILPCSAMHESGRSGPKFGDCGDYSTSGALTWMVSDGQSEGQEHKLLTDPMREFSQQNELNGTNATRDEWMKKYEEATKKALKDGKKRREIKDSTLDRDDLIDKAAKCIRLLAEQAFEDAGITAKTKLRNPWDPTKEQVALKKAATAAKKAVTGKRG</sequence>
<organism evidence="1 2">
    <name type="scientific">Caballeronia temeraria</name>
    <dbReference type="NCBI Taxonomy" id="1777137"/>
    <lineage>
        <taxon>Bacteria</taxon>
        <taxon>Pseudomonadati</taxon>
        <taxon>Pseudomonadota</taxon>
        <taxon>Betaproteobacteria</taxon>
        <taxon>Burkholderiales</taxon>
        <taxon>Burkholderiaceae</taxon>
        <taxon>Caballeronia</taxon>
    </lineage>
</organism>
<dbReference type="STRING" id="1777137.AWB76_05173"/>